<dbReference type="GO" id="GO:0003677">
    <property type="term" value="F:DNA binding"/>
    <property type="evidence" value="ECO:0007669"/>
    <property type="project" value="UniProtKB-KW"/>
</dbReference>
<keyword evidence="2" id="KW-0238">DNA-binding</keyword>
<dbReference type="PANTHER" id="PTHR30514:SF1">
    <property type="entry name" value="HTH-TYPE TRANSCRIPTIONAL REGULATOR HEXR-RELATED"/>
    <property type="match status" value="1"/>
</dbReference>
<reference evidence="6" key="1">
    <citation type="submission" date="2020-12" db="EMBL/GenBank/DDBJ databases">
        <title>Leucobacter sp. CAS2, isolated from Chromium sludge.</title>
        <authorList>
            <person name="Xu Z."/>
        </authorList>
    </citation>
    <scope>NUCLEOTIDE SEQUENCE</scope>
    <source>
        <strain evidence="6">CSA2</strain>
    </source>
</reference>
<dbReference type="Gene3D" id="3.40.50.10490">
    <property type="entry name" value="Glucose-6-phosphate isomerase like protein, domain 1"/>
    <property type="match status" value="1"/>
</dbReference>
<dbReference type="InterPro" id="IPR001347">
    <property type="entry name" value="SIS_dom"/>
</dbReference>
<evidence type="ECO:0000256" key="2">
    <source>
        <dbReference type="ARBA" id="ARBA00023125"/>
    </source>
</evidence>
<dbReference type="InterPro" id="IPR009057">
    <property type="entry name" value="Homeodomain-like_sf"/>
</dbReference>
<proteinExistence type="predicted"/>
<name>A0A934UXV8_9MICO</name>
<accession>A0A934UXV8</accession>
<protein>
    <submittedName>
        <fullName evidence="6">MurR/RpiR family transcriptional regulator</fullName>
    </submittedName>
</protein>
<dbReference type="GO" id="GO:0003700">
    <property type="term" value="F:DNA-binding transcription factor activity"/>
    <property type="evidence" value="ECO:0007669"/>
    <property type="project" value="InterPro"/>
</dbReference>
<organism evidence="6 7">
    <name type="scientific">Leucobacter edaphi</name>
    <dbReference type="NCBI Taxonomy" id="2796472"/>
    <lineage>
        <taxon>Bacteria</taxon>
        <taxon>Bacillati</taxon>
        <taxon>Actinomycetota</taxon>
        <taxon>Actinomycetes</taxon>
        <taxon>Micrococcales</taxon>
        <taxon>Microbacteriaceae</taxon>
        <taxon>Leucobacter</taxon>
    </lineage>
</organism>
<dbReference type="GO" id="GO:0097367">
    <property type="term" value="F:carbohydrate derivative binding"/>
    <property type="evidence" value="ECO:0007669"/>
    <property type="project" value="InterPro"/>
</dbReference>
<gene>
    <name evidence="6" type="ORF">JD292_06610</name>
</gene>
<dbReference type="EMBL" id="JAEHOI010000005">
    <property type="protein sequence ID" value="MBK0421743.1"/>
    <property type="molecule type" value="Genomic_DNA"/>
</dbReference>
<sequence length="291" mass="30648">MNPVSAPPLGGTRALLQSLVPSLVPSERRVAQLCIDRPAAVAQMSAAEVGREAGVSPATVVRACQRMGFGGFQNLRELLIRDQAAPPAPAPRTAPAHPVEALFGRAIDHIHGALGALDFGVFDRAADRIRDARRLLVVGNGASLPPAQSVALHFLASGKVCEAPVDIVSQHISAKLLKPGDVCLAVSDSGMNRFTLRSARLAKEAGVDVVGITSYAKSDLAQIADFPLIAGADFHSLNDEAVTGNIVQMLLLSALHSAARTERKETLDAIADSMDVVREIVEPEILEPSDE</sequence>
<keyword evidence="7" id="KW-1185">Reference proteome</keyword>
<dbReference type="AlphaFoldDB" id="A0A934UXV8"/>
<evidence type="ECO:0000313" key="6">
    <source>
        <dbReference type="EMBL" id="MBK0421743.1"/>
    </source>
</evidence>
<dbReference type="Gene3D" id="1.10.10.10">
    <property type="entry name" value="Winged helix-like DNA-binding domain superfamily/Winged helix DNA-binding domain"/>
    <property type="match status" value="1"/>
</dbReference>
<dbReference type="InterPro" id="IPR000281">
    <property type="entry name" value="HTH_RpiR"/>
</dbReference>
<feature type="domain" description="HTH rpiR-type" evidence="4">
    <location>
        <begin position="10"/>
        <end position="86"/>
    </location>
</feature>
<dbReference type="InterPro" id="IPR036388">
    <property type="entry name" value="WH-like_DNA-bd_sf"/>
</dbReference>
<comment type="caution">
    <text evidence="6">The sequence shown here is derived from an EMBL/GenBank/DDBJ whole genome shotgun (WGS) entry which is preliminary data.</text>
</comment>
<dbReference type="PANTHER" id="PTHR30514">
    <property type="entry name" value="GLUCOKINASE"/>
    <property type="match status" value="1"/>
</dbReference>
<evidence type="ECO:0000313" key="7">
    <source>
        <dbReference type="Proteomes" id="UP000618733"/>
    </source>
</evidence>
<dbReference type="SUPFAM" id="SSF46689">
    <property type="entry name" value="Homeodomain-like"/>
    <property type="match status" value="1"/>
</dbReference>
<dbReference type="InterPro" id="IPR047640">
    <property type="entry name" value="RpiR-like"/>
</dbReference>
<dbReference type="PROSITE" id="PS51071">
    <property type="entry name" value="HTH_RPIR"/>
    <property type="match status" value="1"/>
</dbReference>
<keyword evidence="1" id="KW-0805">Transcription regulation</keyword>
<dbReference type="InterPro" id="IPR046348">
    <property type="entry name" value="SIS_dom_sf"/>
</dbReference>
<dbReference type="Pfam" id="PF01380">
    <property type="entry name" value="SIS"/>
    <property type="match status" value="1"/>
</dbReference>
<feature type="domain" description="SIS" evidence="5">
    <location>
        <begin position="125"/>
        <end position="265"/>
    </location>
</feature>
<evidence type="ECO:0000259" key="5">
    <source>
        <dbReference type="PROSITE" id="PS51464"/>
    </source>
</evidence>
<dbReference type="PROSITE" id="PS51464">
    <property type="entry name" value="SIS"/>
    <property type="match status" value="1"/>
</dbReference>
<dbReference type="CDD" id="cd05013">
    <property type="entry name" value="SIS_RpiR"/>
    <property type="match status" value="1"/>
</dbReference>
<dbReference type="InterPro" id="IPR035472">
    <property type="entry name" value="RpiR-like_SIS"/>
</dbReference>
<dbReference type="GO" id="GO:1901135">
    <property type="term" value="P:carbohydrate derivative metabolic process"/>
    <property type="evidence" value="ECO:0007669"/>
    <property type="project" value="InterPro"/>
</dbReference>
<dbReference type="SUPFAM" id="SSF53697">
    <property type="entry name" value="SIS domain"/>
    <property type="match status" value="1"/>
</dbReference>
<evidence type="ECO:0000256" key="3">
    <source>
        <dbReference type="ARBA" id="ARBA00023163"/>
    </source>
</evidence>
<evidence type="ECO:0000259" key="4">
    <source>
        <dbReference type="PROSITE" id="PS51071"/>
    </source>
</evidence>
<evidence type="ECO:0000256" key="1">
    <source>
        <dbReference type="ARBA" id="ARBA00023015"/>
    </source>
</evidence>
<dbReference type="Pfam" id="PF01418">
    <property type="entry name" value="HTH_6"/>
    <property type="match status" value="1"/>
</dbReference>
<dbReference type="Proteomes" id="UP000618733">
    <property type="component" value="Unassembled WGS sequence"/>
</dbReference>
<keyword evidence="3" id="KW-0804">Transcription</keyword>
<dbReference type="RefSeq" id="WP_200131938.1">
    <property type="nucleotide sequence ID" value="NZ_JAEHOI010000005.1"/>
</dbReference>